<keyword evidence="12" id="KW-1185">Reference proteome</keyword>
<keyword evidence="7 10" id="KW-0472">Membrane</keyword>
<dbReference type="RefSeq" id="WP_344701861.1">
    <property type="nucleotide sequence ID" value="NZ_BAAAZT010000018.1"/>
</dbReference>
<keyword evidence="9 10" id="KW-0066">ATP synthesis</keyword>
<dbReference type="HAMAP" id="MF_00815">
    <property type="entry name" value="ATP_synth_gamma_bact"/>
    <property type="match status" value="1"/>
</dbReference>
<dbReference type="PROSITE" id="PS00153">
    <property type="entry name" value="ATPASE_GAMMA"/>
    <property type="match status" value="1"/>
</dbReference>
<dbReference type="Gene3D" id="3.40.1380.10">
    <property type="match status" value="1"/>
</dbReference>
<keyword evidence="8 10" id="KW-0139">CF(1)</keyword>
<reference evidence="12" key="1">
    <citation type="journal article" date="2019" name="Int. J. Syst. Evol. Microbiol.">
        <title>The Global Catalogue of Microorganisms (GCM) 10K type strain sequencing project: providing services to taxonomists for standard genome sequencing and annotation.</title>
        <authorList>
            <consortium name="The Broad Institute Genomics Platform"/>
            <consortium name="The Broad Institute Genome Sequencing Center for Infectious Disease"/>
            <person name="Wu L."/>
            <person name="Ma J."/>
        </authorList>
    </citation>
    <scope>NUCLEOTIDE SEQUENCE [LARGE SCALE GENOMIC DNA]</scope>
    <source>
        <strain evidence="12">JCM 16914</strain>
    </source>
</reference>
<evidence type="ECO:0000256" key="8">
    <source>
        <dbReference type="ARBA" id="ARBA00023196"/>
    </source>
</evidence>
<dbReference type="InterPro" id="IPR035968">
    <property type="entry name" value="ATP_synth_F1_ATPase_gsu"/>
</dbReference>
<dbReference type="InterPro" id="IPR000131">
    <property type="entry name" value="ATP_synth_F1_gsu"/>
</dbReference>
<evidence type="ECO:0000313" key="11">
    <source>
        <dbReference type="EMBL" id="GAA3896664.1"/>
    </source>
</evidence>
<dbReference type="NCBIfam" id="TIGR01146">
    <property type="entry name" value="ATPsyn_F1gamma"/>
    <property type="match status" value="1"/>
</dbReference>
<evidence type="ECO:0000256" key="6">
    <source>
        <dbReference type="ARBA" id="ARBA00023065"/>
    </source>
</evidence>
<gene>
    <name evidence="10 11" type="primary">atpG</name>
    <name evidence="11" type="ORF">GCM10022228_04380</name>
</gene>
<evidence type="ECO:0000256" key="3">
    <source>
        <dbReference type="ARBA" id="ARBA00007681"/>
    </source>
</evidence>
<dbReference type="EMBL" id="BAAAZT010000018">
    <property type="protein sequence ID" value="GAA3896664.1"/>
    <property type="molecule type" value="Genomic_DNA"/>
</dbReference>
<evidence type="ECO:0000256" key="2">
    <source>
        <dbReference type="ARBA" id="ARBA00004170"/>
    </source>
</evidence>
<dbReference type="Pfam" id="PF00231">
    <property type="entry name" value="ATP-synt"/>
    <property type="match status" value="1"/>
</dbReference>
<evidence type="ECO:0000256" key="7">
    <source>
        <dbReference type="ARBA" id="ARBA00023136"/>
    </source>
</evidence>
<protein>
    <recommendedName>
        <fullName evidence="10">ATP synthase gamma chain</fullName>
    </recommendedName>
    <alternativeName>
        <fullName evidence="10">ATP synthase F1 sector gamma subunit</fullName>
    </alternativeName>
    <alternativeName>
        <fullName evidence="10">F-ATPase gamma subunit</fullName>
    </alternativeName>
</protein>
<dbReference type="PRINTS" id="PR00126">
    <property type="entry name" value="ATPASEGAMMA"/>
</dbReference>
<organism evidence="11 12">
    <name type="scientific">Halomonas cibimaris</name>
    <dbReference type="NCBI Taxonomy" id="657012"/>
    <lineage>
        <taxon>Bacteria</taxon>
        <taxon>Pseudomonadati</taxon>
        <taxon>Pseudomonadota</taxon>
        <taxon>Gammaproteobacteria</taxon>
        <taxon>Oceanospirillales</taxon>
        <taxon>Halomonadaceae</taxon>
        <taxon>Halomonas</taxon>
    </lineage>
</organism>
<evidence type="ECO:0000256" key="4">
    <source>
        <dbReference type="ARBA" id="ARBA00022448"/>
    </source>
</evidence>
<dbReference type="InterPro" id="IPR023632">
    <property type="entry name" value="ATP_synth_F1_gsu_CS"/>
</dbReference>
<evidence type="ECO:0000313" key="12">
    <source>
        <dbReference type="Proteomes" id="UP001500133"/>
    </source>
</evidence>
<dbReference type="SUPFAM" id="SSF52943">
    <property type="entry name" value="ATP synthase (F1-ATPase), gamma subunit"/>
    <property type="match status" value="1"/>
</dbReference>
<dbReference type="Gene3D" id="1.10.287.80">
    <property type="entry name" value="ATP synthase, gamma subunit, helix hairpin domain"/>
    <property type="match status" value="2"/>
</dbReference>
<evidence type="ECO:0000256" key="10">
    <source>
        <dbReference type="HAMAP-Rule" id="MF_00815"/>
    </source>
</evidence>
<keyword evidence="10" id="KW-1003">Cell membrane</keyword>
<dbReference type="CDD" id="cd12151">
    <property type="entry name" value="F1-ATPase_gamma"/>
    <property type="match status" value="1"/>
</dbReference>
<evidence type="ECO:0000256" key="5">
    <source>
        <dbReference type="ARBA" id="ARBA00022781"/>
    </source>
</evidence>
<comment type="subunit">
    <text evidence="10">F-type ATPases have 2 components, CF(1) - the catalytic core - and CF(0) - the membrane proton channel. CF(1) has five subunits: alpha(3), beta(3), gamma(1), delta(1), epsilon(1). CF(0) has three main subunits: a, b and c.</text>
</comment>
<keyword evidence="5 10" id="KW-0375">Hydrogen ion transport</keyword>
<evidence type="ECO:0000256" key="1">
    <source>
        <dbReference type="ARBA" id="ARBA00003456"/>
    </source>
</evidence>
<dbReference type="Proteomes" id="UP001500133">
    <property type="component" value="Unassembled WGS sequence"/>
</dbReference>
<comment type="function">
    <text evidence="1 10">Produces ATP from ADP in the presence of a proton gradient across the membrane. The gamma chain is believed to be important in regulating ATPase activity and the flow of protons through the CF(0) complex.</text>
</comment>
<comment type="similarity">
    <text evidence="3 10">Belongs to the ATPase gamma chain family.</text>
</comment>
<dbReference type="PANTHER" id="PTHR11693">
    <property type="entry name" value="ATP SYNTHASE GAMMA CHAIN"/>
    <property type="match status" value="1"/>
</dbReference>
<keyword evidence="4 10" id="KW-0813">Transport</keyword>
<dbReference type="PANTHER" id="PTHR11693:SF22">
    <property type="entry name" value="ATP SYNTHASE SUBUNIT GAMMA, MITOCHONDRIAL"/>
    <property type="match status" value="1"/>
</dbReference>
<name>A0ABP7LBX5_9GAMM</name>
<keyword evidence="6 10" id="KW-0406">Ion transport</keyword>
<evidence type="ECO:0000256" key="9">
    <source>
        <dbReference type="ARBA" id="ARBA00023310"/>
    </source>
</evidence>
<comment type="subcellular location">
    <subcellularLocation>
        <location evidence="10">Cell membrane</location>
        <topology evidence="10">Peripheral membrane protein</topology>
    </subcellularLocation>
    <subcellularLocation>
        <location evidence="2">Membrane</location>
        <topology evidence="2">Peripheral membrane protein</topology>
    </subcellularLocation>
</comment>
<sequence>MAAAKEIRSQIGSIKNTQKITSAMEMVAASKMRKAQDLMKASQPYARQIRNVVSHLADASPDYRHAYMIPRDDVKRVGYIVVSSDRGLCGGLNTNLFKATVKDAGAWRDQGVELDFCALGSKAGHFFHKYGGRLVAAKSGLGEAPRAESLVGSVKVMLEAYDEGHLDRLYVVHNEFVNTMTQKPVVRQLLPLSSEMGDDEQDQDSARPQSWDYLYEPDARTLLDSLLVRFIESQVYQAVVENGACEQAARMIAMKSATDNAGDLVDDLEMVYNKARQAAITQEISEIVGGAAAV</sequence>
<comment type="caution">
    <text evidence="11">The sequence shown here is derived from an EMBL/GenBank/DDBJ whole genome shotgun (WGS) entry which is preliminary data.</text>
</comment>
<accession>A0ABP7LBX5</accession>
<dbReference type="NCBIfam" id="NF004144">
    <property type="entry name" value="PRK05621.1-1"/>
    <property type="match status" value="1"/>
</dbReference>
<proteinExistence type="inferred from homology"/>